<gene>
    <name evidence="2" type="ORF">UFOPK1419_00426</name>
</gene>
<dbReference type="Gene3D" id="3.30.750.70">
    <property type="entry name" value="4-hydroxybutyrate coenzyme like domains"/>
    <property type="match status" value="1"/>
</dbReference>
<dbReference type="SUPFAM" id="SSF100950">
    <property type="entry name" value="NagB/RpiA/CoA transferase-like"/>
    <property type="match status" value="2"/>
</dbReference>
<dbReference type="AlphaFoldDB" id="A0A6J6BDR3"/>
<dbReference type="Pfam" id="PF13336">
    <property type="entry name" value="AcetylCoA_hyd_C"/>
    <property type="match status" value="1"/>
</dbReference>
<accession>A0A6J6BDR3</accession>
<sequence length="422" mass="46481">MLALSFFTFKNFSVNKIADMRVINTEQLVSILANLPENPRIIASGNFATPHTLLDAADKSLPHFKLHMLNAQRGIPDREGVTYESAFVGPGMRYSPRLSYIPSRLSLLPVVIRDFARPDAVFLHTSTKRFDTVSLGTEVNILPAAIEAARAHGALVFAQANRQMPYTYGDAQIYESEIDYLIEVDEPLAEKPDVDFAPQSLAIGEHIAALIEDNSTLQLGIGAMPDSVLKALSTRKGIRIWTEMFSDGVYDLFKMGALDPEIPITASFVFGSAELYEWLNLNRGVRMLRTERTNDPSAIAKQAKMQSINAALQVDLFDQANASYVRGQVYSGFGGSTDFIVGALHSRGGRSFIALPSWHPKANVSTIVPKLETHVTSFQHSYVVTEQGVAACFGRTADEQANNIISYAAHPDAREFLRSSHK</sequence>
<evidence type="ECO:0000313" key="2">
    <source>
        <dbReference type="EMBL" id="CAB4537131.1"/>
    </source>
</evidence>
<feature type="domain" description="Acetyl-CoA hydrolase/transferase C-terminal" evidence="1">
    <location>
        <begin position="271"/>
        <end position="419"/>
    </location>
</feature>
<dbReference type="Gene3D" id="3.40.1080.20">
    <property type="entry name" value="Acetyl-CoA hydrolase/transferase C-terminal domain"/>
    <property type="match status" value="1"/>
</dbReference>
<dbReference type="InterPro" id="IPR037171">
    <property type="entry name" value="NagB/RpiA_transferase-like"/>
</dbReference>
<dbReference type="InterPro" id="IPR038460">
    <property type="entry name" value="AcetylCoA_hyd_C_sf"/>
</dbReference>
<dbReference type="InterPro" id="IPR046433">
    <property type="entry name" value="ActCoA_hydro"/>
</dbReference>
<dbReference type="InterPro" id="IPR026888">
    <property type="entry name" value="AcetylCoA_hyd_C"/>
</dbReference>
<organism evidence="2">
    <name type="scientific">freshwater metagenome</name>
    <dbReference type="NCBI Taxonomy" id="449393"/>
    <lineage>
        <taxon>unclassified sequences</taxon>
        <taxon>metagenomes</taxon>
        <taxon>ecological metagenomes</taxon>
    </lineage>
</organism>
<dbReference type="GO" id="GO:0006083">
    <property type="term" value="P:acetate metabolic process"/>
    <property type="evidence" value="ECO:0007669"/>
    <property type="project" value="InterPro"/>
</dbReference>
<dbReference type="PANTHER" id="PTHR21432:SF20">
    <property type="entry name" value="ACETYL-COA HYDROLASE"/>
    <property type="match status" value="1"/>
</dbReference>
<evidence type="ECO:0000259" key="1">
    <source>
        <dbReference type="Pfam" id="PF13336"/>
    </source>
</evidence>
<proteinExistence type="predicted"/>
<reference evidence="2" key="1">
    <citation type="submission" date="2020-05" db="EMBL/GenBank/DDBJ databases">
        <authorList>
            <person name="Chiriac C."/>
            <person name="Salcher M."/>
            <person name="Ghai R."/>
            <person name="Kavagutti S V."/>
        </authorList>
    </citation>
    <scope>NUCLEOTIDE SEQUENCE</scope>
</reference>
<dbReference type="GO" id="GO:0008775">
    <property type="term" value="F:acetate CoA-transferase activity"/>
    <property type="evidence" value="ECO:0007669"/>
    <property type="project" value="InterPro"/>
</dbReference>
<dbReference type="EMBL" id="CAEZSK010000039">
    <property type="protein sequence ID" value="CAB4537131.1"/>
    <property type="molecule type" value="Genomic_DNA"/>
</dbReference>
<protein>
    <submittedName>
        <fullName evidence="2">Unannotated protein</fullName>
    </submittedName>
</protein>
<dbReference type="Gene3D" id="3.40.1080.10">
    <property type="entry name" value="Glutaconate Coenzyme A-transferase"/>
    <property type="match status" value="1"/>
</dbReference>
<dbReference type="PANTHER" id="PTHR21432">
    <property type="entry name" value="ACETYL-COA HYDROLASE-RELATED"/>
    <property type="match status" value="1"/>
</dbReference>
<name>A0A6J6BDR3_9ZZZZ</name>